<name>A0A7S4M9Q2_9EUKA</name>
<gene>
    <name evidence="3" type="ORF">VSP0166_LOCUS4321</name>
</gene>
<evidence type="ECO:0000256" key="1">
    <source>
        <dbReference type="ARBA" id="ARBA00023002"/>
    </source>
</evidence>
<dbReference type="EMBL" id="HBKP01006009">
    <property type="protein sequence ID" value="CAE2208704.1"/>
    <property type="molecule type" value="Transcribed_RNA"/>
</dbReference>
<evidence type="ECO:0000313" key="3">
    <source>
        <dbReference type="EMBL" id="CAE2208704.1"/>
    </source>
</evidence>
<dbReference type="InterPro" id="IPR050411">
    <property type="entry name" value="AlphaKG_dependent_hydroxylases"/>
</dbReference>
<dbReference type="InterPro" id="IPR003819">
    <property type="entry name" value="TauD/TfdA-like"/>
</dbReference>
<dbReference type="Gene3D" id="3.60.130.10">
    <property type="entry name" value="Clavaminate synthase-like"/>
    <property type="match status" value="1"/>
</dbReference>
<reference evidence="3" key="1">
    <citation type="submission" date="2021-01" db="EMBL/GenBank/DDBJ databases">
        <authorList>
            <person name="Corre E."/>
            <person name="Pelletier E."/>
            <person name="Niang G."/>
            <person name="Scheremetjew M."/>
            <person name="Finn R."/>
            <person name="Kale V."/>
            <person name="Holt S."/>
            <person name="Cochrane G."/>
            <person name="Meng A."/>
            <person name="Brown T."/>
            <person name="Cohen L."/>
        </authorList>
    </citation>
    <scope>NUCLEOTIDE SEQUENCE</scope>
    <source>
        <strain evidence="3">DIVA3 518/3/11/1/6</strain>
    </source>
</reference>
<keyword evidence="1" id="KW-0560">Oxidoreductase</keyword>
<evidence type="ECO:0000259" key="2">
    <source>
        <dbReference type="Pfam" id="PF02668"/>
    </source>
</evidence>
<accession>A0A7S4M9Q2</accession>
<dbReference type="PANTHER" id="PTHR10696:SF21">
    <property type="entry name" value="TAUD_TFDA-LIKE DOMAIN-CONTAINING PROTEIN"/>
    <property type="match status" value="1"/>
</dbReference>
<dbReference type="InterPro" id="IPR042098">
    <property type="entry name" value="TauD-like_sf"/>
</dbReference>
<organism evidence="3">
    <name type="scientific">Vannella robusta</name>
    <dbReference type="NCBI Taxonomy" id="1487602"/>
    <lineage>
        <taxon>Eukaryota</taxon>
        <taxon>Amoebozoa</taxon>
        <taxon>Discosea</taxon>
        <taxon>Flabellinia</taxon>
        <taxon>Vannellidae</taxon>
        <taxon>Vannella</taxon>
    </lineage>
</organism>
<proteinExistence type="predicted"/>
<feature type="domain" description="TauD/TfdA-like" evidence="2">
    <location>
        <begin position="129"/>
        <end position="423"/>
    </location>
</feature>
<sequence length="441" mass="50499">MMSHGTASDCIPLLIAQLLHRSVWSILELELSCGDKSSRHASGRILSSTMLGRNTFKRFATTHAVQGAKVTRQSLPYEPFAAVTQPEASQQQGIVIPRWWKKDNVLDPKTYMIDGKGKLSRDDLHPSSSLTQEMIEKYENVGLVYVVNTGIENDLEFQRDIARIIMTEETVYEGGANPRNKVEANVYDVGAPLEAWLHYHHEMTYKEHSCKNLGFLCKHAVQDRPVGWSFVSDSVQAHDAMMETALGRKLKEKGLCFIRLMTDANAPREATNQNKVYNHWQQSWLTDDPDEAEVAARAQGLHVEWIDTPTDGRLMRTRYYKSAFEYVPFIDRNILFTSIADDGEWFDAWPGIKEIPHEQRPLEMMFGDDTPFTLEEKQAWTDIYDEFGIPLRWQPGEVAVFCNYRFAHGRPSINLKPGERRELGVMLGAPFKRIETVESKW</sequence>
<dbReference type="PANTHER" id="PTHR10696">
    <property type="entry name" value="GAMMA-BUTYROBETAINE HYDROXYLASE-RELATED"/>
    <property type="match status" value="1"/>
</dbReference>
<dbReference type="Pfam" id="PF02668">
    <property type="entry name" value="TauD"/>
    <property type="match status" value="1"/>
</dbReference>
<dbReference type="AlphaFoldDB" id="A0A7S4M9Q2"/>
<protein>
    <recommendedName>
        <fullName evidence="2">TauD/TfdA-like domain-containing protein</fullName>
    </recommendedName>
</protein>
<dbReference type="SUPFAM" id="SSF51197">
    <property type="entry name" value="Clavaminate synthase-like"/>
    <property type="match status" value="1"/>
</dbReference>
<dbReference type="GO" id="GO:0016491">
    <property type="term" value="F:oxidoreductase activity"/>
    <property type="evidence" value="ECO:0007669"/>
    <property type="project" value="UniProtKB-KW"/>
</dbReference>